<dbReference type="Pfam" id="PF07727">
    <property type="entry name" value="RVT_2"/>
    <property type="match status" value="1"/>
</dbReference>
<protein>
    <recommendedName>
        <fullName evidence="1">Reverse transcriptase Ty1/copia-type domain-containing protein</fullName>
    </recommendedName>
</protein>
<organism evidence="2 3">
    <name type="scientific">Vitis vinifera</name>
    <name type="common">Grape</name>
    <dbReference type="NCBI Taxonomy" id="29760"/>
    <lineage>
        <taxon>Eukaryota</taxon>
        <taxon>Viridiplantae</taxon>
        <taxon>Streptophyta</taxon>
        <taxon>Embryophyta</taxon>
        <taxon>Tracheophyta</taxon>
        <taxon>Spermatophyta</taxon>
        <taxon>Magnoliopsida</taxon>
        <taxon>eudicotyledons</taxon>
        <taxon>Gunneridae</taxon>
        <taxon>Pentapetalae</taxon>
        <taxon>rosids</taxon>
        <taxon>Vitales</taxon>
        <taxon>Vitaceae</taxon>
        <taxon>Viteae</taxon>
        <taxon>Vitis</taxon>
    </lineage>
</organism>
<feature type="domain" description="Reverse transcriptase Ty1/copia-type" evidence="1">
    <location>
        <begin position="16"/>
        <end position="113"/>
    </location>
</feature>
<comment type="caution">
    <text evidence="2">The sequence shown here is derived from an EMBL/GenBank/DDBJ whole genome shotgun (WGS) entry which is preliminary data.</text>
</comment>
<dbReference type="AlphaFoldDB" id="A0A438CNR5"/>
<evidence type="ECO:0000313" key="2">
    <source>
        <dbReference type="EMBL" id="RVW24850.1"/>
    </source>
</evidence>
<gene>
    <name evidence="2" type="ORF">CK203_105113</name>
</gene>
<evidence type="ECO:0000259" key="1">
    <source>
        <dbReference type="Pfam" id="PF07727"/>
    </source>
</evidence>
<accession>A0A438CNR5</accession>
<sequence length="116" mass="13301">MVTGRGSLYGDSPWLRRNNDSNKVCKLQKALYGLKQSPRAWFDRFTKVIKKNDYTQRQSNHTLFVKFSIAGKIAILIVYANDISLSGDYDEGKVSLKNLLAKEFEIKDWDGLKIVL</sequence>
<dbReference type="EMBL" id="QGNW01002163">
    <property type="protein sequence ID" value="RVW24850.1"/>
    <property type="molecule type" value="Genomic_DNA"/>
</dbReference>
<reference evidence="2 3" key="1">
    <citation type="journal article" date="2018" name="PLoS Genet.">
        <title>Population sequencing reveals clonal diversity and ancestral inbreeding in the grapevine cultivar Chardonnay.</title>
        <authorList>
            <person name="Roach M.J."/>
            <person name="Johnson D.L."/>
            <person name="Bohlmann J."/>
            <person name="van Vuuren H.J."/>
            <person name="Jones S.J."/>
            <person name="Pretorius I.S."/>
            <person name="Schmidt S.A."/>
            <person name="Borneman A.R."/>
        </authorList>
    </citation>
    <scope>NUCLEOTIDE SEQUENCE [LARGE SCALE GENOMIC DNA]</scope>
    <source>
        <strain evidence="3">cv. Chardonnay</strain>
        <tissue evidence="2">Leaf</tissue>
    </source>
</reference>
<name>A0A438CNR5_VITVI</name>
<evidence type="ECO:0000313" key="3">
    <source>
        <dbReference type="Proteomes" id="UP000288805"/>
    </source>
</evidence>
<dbReference type="Proteomes" id="UP000288805">
    <property type="component" value="Unassembled WGS sequence"/>
</dbReference>
<proteinExistence type="predicted"/>
<dbReference type="InterPro" id="IPR013103">
    <property type="entry name" value="RVT_2"/>
</dbReference>